<dbReference type="Proteomes" id="UP000694843">
    <property type="component" value="Unplaced"/>
</dbReference>
<evidence type="ECO:0000256" key="2">
    <source>
        <dbReference type="ARBA" id="ARBA00022737"/>
    </source>
</evidence>
<dbReference type="RefSeq" id="XP_047736643.1">
    <property type="nucleotide sequence ID" value="XM_047880687.1"/>
</dbReference>
<dbReference type="Pfam" id="PF00400">
    <property type="entry name" value="WD40"/>
    <property type="match status" value="2"/>
</dbReference>
<dbReference type="OrthoDB" id="674604at2759"/>
<gene>
    <name evidence="5" type="primary">LOC125177943</name>
</gene>
<dbReference type="AlphaFoldDB" id="A0A979FI53"/>
<evidence type="ECO:0000313" key="5">
    <source>
        <dbReference type="RefSeq" id="XP_047736643.1"/>
    </source>
</evidence>
<proteinExistence type="predicted"/>
<dbReference type="PANTHER" id="PTHR19848">
    <property type="entry name" value="WD40 REPEAT PROTEIN"/>
    <property type="match status" value="1"/>
</dbReference>
<dbReference type="GeneID" id="125177943"/>
<dbReference type="KEGG" id="hazt:125177943"/>
<dbReference type="InterPro" id="IPR036322">
    <property type="entry name" value="WD40_repeat_dom_sf"/>
</dbReference>
<keyword evidence="2" id="KW-0677">Repeat</keyword>
<dbReference type="SUPFAM" id="SSF50978">
    <property type="entry name" value="WD40 repeat-like"/>
    <property type="match status" value="1"/>
</dbReference>
<dbReference type="SMART" id="SM00320">
    <property type="entry name" value="WD40"/>
    <property type="match status" value="2"/>
</dbReference>
<protein>
    <submittedName>
        <fullName evidence="5">Dynein assembly factor with WDR repeat domains 1-like</fullName>
    </submittedName>
</protein>
<keyword evidence="1 3" id="KW-0853">WD repeat</keyword>
<feature type="repeat" description="WD" evidence="3">
    <location>
        <begin position="115"/>
        <end position="144"/>
    </location>
</feature>
<reference evidence="5" key="1">
    <citation type="submission" date="2025-08" db="UniProtKB">
        <authorList>
            <consortium name="RefSeq"/>
        </authorList>
    </citation>
    <scope>IDENTIFICATION</scope>
    <source>
        <tissue evidence="5">Whole organism</tissue>
    </source>
</reference>
<sequence>MFSGVIFESSDGAATVKTDVDMSHLRPWSEVQAEVQRVQAAVPGTEGQTQRLQRLLQQLACRAPAIQLRRLCECRLPLRPTCLDFSPDRDLVACGCYDRTARVFCAATGTAVATLRGHHDLISDLTFLGPRVVTASLDGDVRVWTGPWQDTSPAELWSDQEYFGGERELRVVNHHKQSIIS</sequence>
<dbReference type="PANTHER" id="PTHR19848:SF8">
    <property type="entry name" value="F-BOX AND WD REPEAT DOMAIN CONTAINING 7"/>
    <property type="match status" value="1"/>
</dbReference>
<name>A0A979FI53_HYAAZ</name>
<evidence type="ECO:0000256" key="3">
    <source>
        <dbReference type="PROSITE-ProRule" id="PRU00221"/>
    </source>
</evidence>
<evidence type="ECO:0000313" key="4">
    <source>
        <dbReference type="Proteomes" id="UP000694843"/>
    </source>
</evidence>
<dbReference type="InterPro" id="IPR001680">
    <property type="entry name" value="WD40_rpt"/>
</dbReference>
<evidence type="ECO:0000256" key="1">
    <source>
        <dbReference type="ARBA" id="ARBA00022574"/>
    </source>
</evidence>
<dbReference type="PROSITE" id="PS50082">
    <property type="entry name" value="WD_REPEATS_2"/>
    <property type="match status" value="1"/>
</dbReference>
<accession>A0A979FI53</accession>
<keyword evidence="4" id="KW-1185">Reference proteome</keyword>
<dbReference type="Gene3D" id="2.130.10.10">
    <property type="entry name" value="YVTN repeat-like/Quinoprotein amine dehydrogenase"/>
    <property type="match status" value="1"/>
</dbReference>
<dbReference type="InterPro" id="IPR015943">
    <property type="entry name" value="WD40/YVTN_repeat-like_dom_sf"/>
</dbReference>
<organism evidence="4 5">
    <name type="scientific">Hyalella azteca</name>
    <name type="common">Amphipod</name>
    <dbReference type="NCBI Taxonomy" id="294128"/>
    <lineage>
        <taxon>Eukaryota</taxon>
        <taxon>Metazoa</taxon>
        <taxon>Ecdysozoa</taxon>
        <taxon>Arthropoda</taxon>
        <taxon>Crustacea</taxon>
        <taxon>Multicrustacea</taxon>
        <taxon>Malacostraca</taxon>
        <taxon>Eumalacostraca</taxon>
        <taxon>Peracarida</taxon>
        <taxon>Amphipoda</taxon>
        <taxon>Senticaudata</taxon>
        <taxon>Talitrida</taxon>
        <taxon>Talitroidea</taxon>
        <taxon>Hyalellidae</taxon>
        <taxon>Hyalella</taxon>
    </lineage>
</organism>